<comment type="caution">
    <text evidence="1">The sequence shown here is derived from an EMBL/GenBank/DDBJ whole genome shotgun (WGS) entry which is preliminary data.</text>
</comment>
<name>A0ACC3AG49_9EURO</name>
<dbReference type="EMBL" id="JAPDRQ010000020">
    <property type="protein sequence ID" value="KAJ9661796.1"/>
    <property type="molecule type" value="Genomic_DNA"/>
</dbReference>
<accession>A0ACC3AG49</accession>
<gene>
    <name evidence="1" type="ORF">H2198_001761</name>
</gene>
<reference evidence="1" key="1">
    <citation type="submission" date="2022-10" db="EMBL/GenBank/DDBJ databases">
        <title>Culturing micro-colonial fungi from biological soil crusts in the Mojave desert and describing Neophaeococcomyces mojavensis, and introducing the new genera and species Taxawa tesnikishii.</title>
        <authorList>
            <person name="Kurbessoian T."/>
            <person name="Stajich J.E."/>
        </authorList>
    </citation>
    <scope>NUCLEOTIDE SEQUENCE</scope>
    <source>
        <strain evidence="1">JES_112</strain>
    </source>
</reference>
<evidence type="ECO:0000313" key="2">
    <source>
        <dbReference type="Proteomes" id="UP001172386"/>
    </source>
</evidence>
<organism evidence="1 2">
    <name type="scientific">Neophaeococcomyces mojaviensis</name>
    <dbReference type="NCBI Taxonomy" id="3383035"/>
    <lineage>
        <taxon>Eukaryota</taxon>
        <taxon>Fungi</taxon>
        <taxon>Dikarya</taxon>
        <taxon>Ascomycota</taxon>
        <taxon>Pezizomycotina</taxon>
        <taxon>Eurotiomycetes</taxon>
        <taxon>Chaetothyriomycetidae</taxon>
        <taxon>Chaetothyriales</taxon>
        <taxon>Chaetothyriales incertae sedis</taxon>
        <taxon>Neophaeococcomyces</taxon>
    </lineage>
</organism>
<keyword evidence="2" id="KW-1185">Reference proteome</keyword>
<evidence type="ECO:0000313" key="1">
    <source>
        <dbReference type="EMBL" id="KAJ9661796.1"/>
    </source>
</evidence>
<dbReference type="Proteomes" id="UP001172386">
    <property type="component" value="Unassembled WGS sequence"/>
</dbReference>
<protein>
    <submittedName>
        <fullName evidence="1">Uncharacterized protein</fullName>
    </submittedName>
</protein>
<proteinExistence type="predicted"/>
<sequence length="538" mass="59002">MAPGKPKALLKQARGKKKKEQILNDADDFLAAAIENEDAVGKHRGGDPMKSLRFARRALELYSQGLTSYPQNFDLAYNKARLELEIATHPALVKHLDVPVNEILQQALSSHYYALGLDPNNADLLFNASQVLTTIAEQVAKDDSISDVEAARYLQQALEYQSRCLEIQELKFTESRVQHEQALQQGTDEEDDDGGAKLDVGTRSAFEDKEEEEQWVSIVEPVTADTLVDTVLAQLGTLTTLCSIITSMSSSDTSLTPVVAPAWIESYGTKVIDGALTNILTTSRTELQPRAREINLAKAIFSSALYEMAYRSQSIDIQVYKENIGTAFASRELDSDMSALVAHSRALIALNSAIAETSITVSASTSADPYFHANVRWASLSEAQSLLTAASKISPDDATLTAATHALRGDISLLLIALSDAPISHPQAISNRTQLFRNAEVFYRNATKLFNSLEADEENDKERYQFRGGVVRVLQELEKSGSESTSTGALVEADAQAVSSIQTILRDASKSRDDVWRREHLEEMVDEGLVRGELFGIS</sequence>